<dbReference type="GeneID" id="102803623"/>
<dbReference type="InterPro" id="IPR036770">
    <property type="entry name" value="Ankyrin_rpt-contain_sf"/>
</dbReference>
<evidence type="ECO:0000259" key="12">
    <source>
        <dbReference type="SMART" id="SM01420"/>
    </source>
</evidence>
<dbReference type="Pfam" id="PF08344">
    <property type="entry name" value="TRP_2"/>
    <property type="match status" value="1"/>
</dbReference>
<dbReference type="PANTHER" id="PTHR10117">
    <property type="entry name" value="TRANSIENT RECEPTOR POTENTIAL CHANNEL"/>
    <property type="match status" value="1"/>
</dbReference>
<comment type="subcellular location">
    <subcellularLocation>
        <location evidence="1">Membrane</location>
        <topology evidence="1">Multi-pass membrane protein</topology>
    </subcellularLocation>
</comment>
<keyword evidence="13" id="KW-1185">Reference proteome</keyword>
<dbReference type="SUPFAM" id="SSF48403">
    <property type="entry name" value="Ankyrin repeat"/>
    <property type="match status" value="1"/>
</dbReference>
<dbReference type="Pfam" id="PF00520">
    <property type="entry name" value="Ion_trans"/>
    <property type="match status" value="1"/>
</dbReference>
<dbReference type="InterPro" id="IPR013555">
    <property type="entry name" value="TRP_dom"/>
</dbReference>
<evidence type="ECO:0000256" key="6">
    <source>
        <dbReference type="ARBA" id="ARBA00023043"/>
    </source>
</evidence>
<organism evidence="13 14">
    <name type="scientific">Saccoglossus kowalevskii</name>
    <name type="common">Acorn worm</name>
    <dbReference type="NCBI Taxonomy" id="10224"/>
    <lineage>
        <taxon>Eukaryota</taxon>
        <taxon>Metazoa</taxon>
        <taxon>Hemichordata</taxon>
        <taxon>Enteropneusta</taxon>
        <taxon>Harrimaniidae</taxon>
        <taxon>Saccoglossus</taxon>
    </lineage>
</organism>
<dbReference type="InterPro" id="IPR005821">
    <property type="entry name" value="Ion_trans_dom"/>
</dbReference>
<evidence type="ECO:0000313" key="14">
    <source>
        <dbReference type="RefSeq" id="XP_006821754.1"/>
    </source>
</evidence>
<gene>
    <name evidence="14" type="primary">LOC102803623</name>
</gene>
<dbReference type="SMART" id="SM00248">
    <property type="entry name" value="ANK"/>
    <property type="match status" value="2"/>
</dbReference>
<dbReference type="Pfam" id="PF12796">
    <property type="entry name" value="Ank_2"/>
    <property type="match status" value="1"/>
</dbReference>
<evidence type="ECO:0000256" key="2">
    <source>
        <dbReference type="ARBA" id="ARBA00022448"/>
    </source>
</evidence>
<feature type="repeat" description="ANK" evidence="10">
    <location>
        <begin position="59"/>
        <end position="86"/>
    </location>
</feature>
<keyword evidence="7" id="KW-0406">Ion transport</keyword>
<dbReference type="PANTHER" id="PTHR10117:SF54">
    <property type="entry name" value="TRANSIENT RECEPTOR POTENTIAL-GAMMA PROTEIN"/>
    <property type="match status" value="1"/>
</dbReference>
<keyword evidence="6 10" id="KW-0040">ANK repeat</keyword>
<feature type="transmembrane region" description="Helical" evidence="11">
    <location>
        <begin position="580"/>
        <end position="599"/>
    </location>
</feature>
<evidence type="ECO:0000256" key="7">
    <source>
        <dbReference type="ARBA" id="ARBA00023065"/>
    </source>
</evidence>
<keyword evidence="4" id="KW-0677">Repeat</keyword>
<reference evidence="14" key="1">
    <citation type="submission" date="2025-08" db="UniProtKB">
        <authorList>
            <consortium name="RefSeq"/>
        </authorList>
    </citation>
    <scope>IDENTIFICATION</scope>
    <source>
        <tissue evidence="14">Testes</tissue>
    </source>
</reference>
<evidence type="ECO:0000256" key="11">
    <source>
        <dbReference type="SAM" id="Phobius"/>
    </source>
</evidence>
<accession>A0ABM0MP13</accession>
<dbReference type="Proteomes" id="UP000694865">
    <property type="component" value="Unplaced"/>
</dbReference>
<evidence type="ECO:0000256" key="3">
    <source>
        <dbReference type="ARBA" id="ARBA00022692"/>
    </source>
</evidence>
<protein>
    <submittedName>
        <fullName evidence="14">Short transient receptor potential channel 5-like</fullName>
    </submittedName>
</protein>
<keyword evidence="9" id="KW-0407">Ion channel</keyword>
<keyword evidence="2" id="KW-0813">Transport</keyword>
<evidence type="ECO:0000313" key="13">
    <source>
        <dbReference type="Proteomes" id="UP000694865"/>
    </source>
</evidence>
<dbReference type="InterPro" id="IPR002110">
    <property type="entry name" value="Ankyrin_rpt"/>
</dbReference>
<evidence type="ECO:0000256" key="5">
    <source>
        <dbReference type="ARBA" id="ARBA00022989"/>
    </source>
</evidence>
<proteinExistence type="predicted"/>
<evidence type="ECO:0000256" key="10">
    <source>
        <dbReference type="PROSITE-ProRule" id="PRU00023"/>
    </source>
</evidence>
<keyword evidence="5 11" id="KW-1133">Transmembrane helix</keyword>
<evidence type="ECO:0000256" key="9">
    <source>
        <dbReference type="ARBA" id="ARBA00023303"/>
    </source>
</evidence>
<feature type="domain" description="Transient receptor ion channel" evidence="12">
    <location>
        <begin position="157"/>
        <end position="219"/>
    </location>
</feature>
<keyword evidence="8 11" id="KW-0472">Membrane</keyword>
<sequence>MSFKMNNRNKHTDDLEGMNKERLAKEKSYIEAVQSGDAAAVKQFMRQKSTFDIDATDGNGKNALGLAIINGQLDIIKLLLQHGVELGDALLRAVDVNFVKAVDVICQHIKLLKEDDVDHINACADNEDFPPGQTPLILAADRNNYEYILLQNGATIEDPDTDVTLASAHGLQRSLRELQIYKAIASESFICLTSHDPINTAFQLSHRLKKMAKKDVEFSPEYEKLEEECQTFAAELLKQTRSEHEITTVLTHDPGVWAKSDEVDTIMPHKAALAVKYKQKKFVANPSFQQLMYNRWYRGITGWDEWTFSKRFLFSVAMTWREFKEIWSGGIKNYCSDTWNVLDFLQLGLYWASFTFFFYAMGIEATADPDITPANDTSWWNITVSNVTLYDLIETFEEGADELMSKPLAPENIIAFGRALFASTSEFFYSAVNNEETRMQWPGSDPNLIAEALFAMANIMSFLRLIHIMVINRHVGPLQISLSGMIYDIAKFLCIFFLMLLAFAVGLTQLYKFYASDSSFACITENIEDSGAKYRCTHPFDGLMQTVRTLYWSLFGLIDLEVLSVEADHSFTVSVGELTFALYHVCAIIVLLNALIAMMSNTYTRVEENADAEWKFYRTVLWLGFMGSDTVLPPPFNLIPSTRSIKRVLSCDCFHKKTKKDNSDIIESLQTQYEAVLRQLTLRHISDKRADGYEEEGAGVTQADIMAIKQDMSSFRFEVSTSINKMNTVLVKMLSLIEKGVVPDDDSAPSLNSAESYETSLGDLTDVGAIPSKRFYDNKETHI</sequence>
<dbReference type="Gene3D" id="1.25.40.20">
    <property type="entry name" value="Ankyrin repeat-containing domain"/>
    <property type="match status" value="1"/>
</dbReference>
<evidence type="ECO:0000256" key="1">
    <source>
        <dbReference type="ARBA" id="ARBA00004141"/>
    </source>
</evidence>
<evidence type="ECO:0000256" key="4">
    <source>
        <dbReference type="ARBA" id="ARBA00022737"/>
    </source>
</evidence>
<feature type="transmembrane region" description="Helical" evidence="11">
    <location>
        <begin position="452"/>
        <end position="471"/>
    </location>
</feature>
<dbReference type="PROSITE" id="PS50297">
    <property type="entry name" value="ANK_REP_REGION"/>
    <property type="match status" value="1"/>
</dbReference>
<dbReference type="RefSeq" id="XP_006821754.1">
    <property type="nucleotide sequence ID" value="XM_006821691.1"/>
</dbReference>
<dbReference type="InterPro" id="IPR002153">
    <property type="entry name" value="TRPC_channel"/>
</dbReference>
<feature type="transmembrane region" description="Helical" evidence="11">
    <location>
        <begin position="492"/>
        <end position="511"/>
    </location>
</feature>
<dbReference type="PROSITE" id="PS50088">
    <property type="entry name" value="ANK_REPEAT"/>
    <property type="match status" value="1"/>
</dbReference>
<dbReference type="SMART" id="SM01420">
    <property type="entry name" value="TRP_2"/>
    <property type="match status" value="1"/>
</dbReference>
<name>A0ABM0MP13_SACKO</name>
<keyword evidence="3 11" id="KW-0812">Transmembrane</keyword>
<evidence type="ECO:0000256" key="8">
    <source>
        <dbReference type="ARBA" id="ARBA00023136"/>
    </source>
</evidence>
<dbReference type="PRINTS" id="PR01097">
    <property type="entry name" value="TRNSRECEPTRP"/>
</dbReference>